<evidence type="ECO:0000256" key="3">
    <source>
        <dbReference type="ARBA" id="ARBA00006991"/>
    </source>
</evidence>
<reference evidence="17" key="3">
    <citation type="submission" date="2025-09" db="UniProtKB">
        <authorList>
            <consortium name="Ensembl"/>
        </authorList>
    </citation>
    <scope>IDENTIFICATION</scope>
</reference>
<dbReference type="InterPro" id="IPR001909">
    <property type="entry name" value="KRAB"/>
</dbReference>
<dbReference type="Pfam" id="PF00096">
    <property type="entry name" value="zf-C2H2"/>
    <property type="match status" value="9"/>
</dbReference>
<dbReference type="STRING" id="29139.ENSVURP00010004292"/>
<keyword evidence="9" id="KW-0238">DNA-binding</keyword>
<evidence type="ECO:0000256" key="1">
    <source>
        <dbReference type="ARBA" id="ARBA00003767"/>
    </source>
</evidence>
<feature type="domain" description="C2H2-type" evidence="14">
    <location>
        <begin position="999"/>
        <end position="1026"/>
    </location>
</feature>
<reference evidence="17" key="2">
    <citation type="submission" date="2025-08" db="UniProtKB">
        <authorList>
            <consortium name="Ensembl"/>
        </authorList>
    </citation>
    <scope>IDENTIFICATION</scope>
</reference>
<dbReference type="Pfam" id="PF02023">
    <property type="entry name" value="SCAN"/>
    <property type="match status" value="1"/>
</dbReference>
<evidence type="ECO:0000256" key="9">
    <source>
        <dbReference type="ARBA" id="ARBA00023125"/>
    </source>
</evidence>
<proteinExistence type="inferred from homology"/>
<feature type="domain" description="SCAN box" evidence="15">
    <location>
        <begin position="46"/>
        <end position="126"/>
    </location>
</feature>
<dbReference type="FunFam" id="3.30.160.60:FF:001024">
    <property type="entry name" value="Zinc finger and SCAN domain-containing protein 20"/>
    <property type="match status" value="1"/>
</dbReference>
<feature type="domain" description="C2H2-type" evidence="14">
    <location>
        <begin position="887"/>
        <end position="914"/>
    </location>
</feature>
<evidence type="ECO:0000256" key="13">
    <source>
        <dbReference type="SAM" id="MobiDB-lite"/>
    </source>
</evidence>
<dbReference type="InterPro" id="IPR013087">
    <property type="entry name" value="Znf_C2H2_type"/>
</dbReference>
<dbReference type="GO" id="GO:0005667">
    <property type="term" value="C:transcription regulator complex"/>
    <property type="evidence" value="ECO:0007669"/>
    <property type="project" value="TreeGrafter"/>
</dbReference>
<evidence type="ECO:0000256" key="2">
    <source>
        <dbReference type="ARBA" id="ARBA00004123"/>
    </source>
</evidence>
<feature type="domain" description="C2H2-type" evidence="14">
    <location>
        <begin position="943"/>
        <end position="970"/>
    </location>
</feature>
<feature type="domain" description="C2H2-type" evidence="14">
    <location>
        <begin position="1027"/>
        <end position="1054"/>
    </location>
</feature>
<feature type="domain" description="C2H2-type" evidence="14">
    <location>
        <begin position="831"/>
        <end position="858"/>
    </location>
</feature>
<dbReference type="CTD" id="54993"/>
<dbReference type="FunFam" id="3.30.160.60:FF:000258">
    <property type="entry name" value="zinc finger and SCAN domain-containing protein 29 isoform X2"/>
    <property type="match status" value="2"/>
</dbReference>
<dbReference type="GO" id="GO:0008270">
    <property type="term" value="F:zinc ion binding"/>
    <property type="evidence" value="ECO:0007669"/>
    <property type="project" value="UniProtKB-KW"/>
</dbReference>
<sequence length="1054" mass="120686">MAVVLDPQVQAPQTQDGFLIVKLEDDSPWHQESFLHGNEGPEASCQRFWQFQYQEATGPREALNQLRELCHQWLRPEKCTKEQILELLVLEQFLTVLPREIQTWVREQHPESGEEAVTMVENLQREPGRSGLKVPVVMKGQEVLTEMVTAAGSVPNSLSIHLKQTQTKSKCTFQENAERLHLEPEKELSCDPKIEPHSLQDSALPTPQVLDLPAEASSSNQEMMGRSQELVTFGDVAVYFSQEAQGQLDPTPPPDLFQDQTQENYENGVSQRFPIPRPNMISQLEQEEKLQNPDLQGSKENGNSKDSQIGEQAKLVQAPVMKKVKHWEDLERQGLEDEKVAGVHWGYEETKIFLGILSESWIYEKLRTCHRNRQVYRIVAERLRERGFLRTLEQCRYRFKNLQTNYRKARSTHTPGTCPFYEEMDALMSSRVAVTAPEVERDLFGQGEHDVETEELERDSWEHEEIAMAGVVLEGGSRELDLVYPAASLEELQSGAITEDSDGDELGNDETSESPGTPTLFWSATGVHWGYEETKVFLGILGEPRIYEKLRTCHRNRQVYRIVAERLRECGFLRTLEQCRYRFKNLQTHYRKARSGHTPGTCPFYEEMDALMSPWTTITPFDVLEVAGGLLKGKAESKESIDWENHETVTEDGNHVEVEASPKALKSFKSQDLFQNPSELPISKPDSNSKPERGEELWNVNLLDSKEIQRSRHTDLEMSNEKEENLSQEISQEIELHATLLGSSKRNVSHCLNWRKAWESEYRTERQWKMLPEEAQGPPSPQERNLGNFIGLQGTYIGENPNTCSECGKNFSQSSHLAVHRLAHIGEKKLYNCDECGKTFGRSSHLICHQRIHTGEKPYKCPECGKGFSDHSNLTAHQRIHTGEKPYKCGECWKSFNQSSSLIMHQRIHTGEKPHKCSECGKSFTNSSHFNAHWRTHTGEKPYQCPECGKRFSKSSTLTSHQRIHTGEKPYECLECGKSFSDRSNLITHRRIHTGERPYKCGECGKSFNQSSSLIIHQRIHTGEKPYECSECGRRFNNSSHFSAHRRTHVGEKR</sequence>
<keyword evidence="8" id="KW-0805">Transcription regulation</keyword>
<evidence type="ECO:0000256" key="10">
    <source>
        <dbReference type="ARBA" id="ARBA00023163"/>
    </source>
</evidence>
<evidence type="ECO:0000256" key="7">
    <source>
        <dbReference type="ARBA" id="ARBA00022833"/>
    </source>
</evidence>
<feature type="region of interest" description="Disordered" evidence="13">
    <location>
        <begin position="291"/>
        <end position="310"/>
    </location>
</feature>
<dbReference type="Gene3D" id="3.30.160.60">
    <property type="entry name" value="Classic Zinc Finger"/>
    <property type="match status" value="9"/>
</dbReference>
<dbReference type="GO" id="GO:0000981">
    <property type="term" value="F:DNA-binding transcription factor activity, RNA polymerase II-specific"/>
    <property type="evidence" value="ECO:0007669"/>
    <property type="project" value="TreeGrafter"/>
</dbReference>
<gene>
    <name evidence="17" type="primary">ZSCAN2</name>
</gene>
<evidence type="ECO:0000256" key="8">
    <source>
        <dbReference type="ARBA" id="ARBA00023015"/>
    </source>
</evidence>
<dbReference type="GO" id="GO:0000978">
    <property type="term" value="F:RNA polymerase II cis-regulatory region sequence-specific DNA binding"/>
    <property type="evidence" value="ECO:0007669"/>
    <property type="project" value="TreeGrafter"/>
</dbReference>
<dbReference type="SUPFAM" id="SSF109640">
    <property type="entry name" value="KRAB domain (Kruppel-associated box)"/>
    <property type="match status" value="1"/>
</dbReference>
<dbReference type="FunFam" id="3.30.160.60:FF:000745">
    <property type="entry name" value="zinc finger protein 181 isoform X1"/>
    <property type="match status" value="1"/>
</dbReference>
<dbReference type="GeneID" id="114035525"/>
<dbReference type="GO" id="GO:0000785">
    <property type="term" value="C:chromatin"/>
    <property type="evidence" value="ECO:0007669"/>
    <property type="project" value="TreeGrafter"/>
</dbReference>
<comment type="subcellular location">
    <subcellularLocation>
        <location evidence="2">Nucleus</location>
    </subcellularLocation>
</comment>
<feature type="domain" description="C2H2-type" evidence="14">
    <location>
        <begin position="802"/>
        <end position="829"/>
    </location>
</feature>
<dbReference type="FunFam" id="3.30.160.60:FF:000512">
    <property type="entry name" value="zinc finger protein 197 isoform X1"/>
    <property type="match status" value="1"/>
</dbReference>
<keyword evidence="18" id="KW-1185">Reference proteome</keyword>
<evidence type="ECO:0000256" key="12">
    <source>
        <dbReference type="PROSITE-ProRule" id="PRU00042"/>
    </source>
</evidence>
<dbReference type="FunFam" id="3.30.160.60:FF:000355">
    <property type="entry name" value="zinc finger and SCAN domain-containing protein 20 isoform X1"/>
    <property type="match status" value="1"/>
</dbReference>
<feature type="domain" description="C2H2-type" evidence="14">
    <location>
        <begin position="859"/>
        <end position="886"/>
    </location>
</feature>
<dbReference type="PROSITE" id="PS50804">
    <property type="entry name" value="SCAN_BOX"/>
    <property type="match status" value="1"/>
</dbReference>
<dbReference type="GeneTree" id="ENSGT00940000167480"/>
<dbReference type="Pfam" id="PF13837">
    <property type="entry name" value="Myb_DNA-bind_4"/>
    <property type="match status" value="2"/>
</dbReference>
<dbReference type="InterPro" id="IPR044822">
    <property type="entry name" value="Myb_DNA-bind_4"/>
</dbReference>
<feature type="domain" description="C2H2-type" evidence="14">
    <location>
        <begin position="971"/>
        <end position="998"/>
    </location>
</feature>
<dbReference type="CDD" id="cd07765">
    <property type="entry name" value="KRAB_A-box"/>
    <property type="match status" value="1"/>
</dbReference>
<feature type="compositionally biased region" description="Acidic residues" evidence="13">
    <location>
        <begin position="499"/>
        <end position="512"/>
    </location>
</feature>
<dbReference type="Ensembl" id="ENSVURT00010004880.1">
    <property type="protein sequence ID" value="ENSVURP00010004292.1"/>
    <property type="gene ID" value="ENSVURG00010003435.1"/>
</dbReference>
<dbReference type="FunFam" id="3.30.160.60:FF:003000">
    <property type="entry name" value="Zinc finger and SCAN domain-containing 20"/>
    <property type="match status" value="1"/>
</dbReference>
<keyword evidence="7" id="KW-0862">Zinc</keyword>
<keyword evidence="10" id="KW-0804">Transcription</keyword>
<evidence type="ECO:0000256" key="6">
    <source>
        <dbReference type="ARBA" id="ARBA00022771"/>
    </source>
</evidence>
<comment type="function">
    <text evidence="1">May be involved in transcriptional regulation.</text>
</comment>
<dbReference type="PANTHER" id="PTHR14003:SF23">
    <property type="entry name" value="ZINC FINGER PROTEIN 143"/>
    <property type="match status" value="1"/>
</dbReference>
<feature type="domain" description="C2H2-type" evidence="14">
    <location>
        <begin position="915"/>
        <end position="942"/>
    </location>
</feature>
<evidence type="ECO:0000259" key="16">
    <source>
        <dbReference type="PROSITE" id="PS50805"/>
    </source>
</evidence>
<evidence type="ECO:0000259" key="14">
    <source>
        <dbReference type="PROSITE" id="PS50157"/>
    </source>
</evidence>
<evidence type="ECO:0000313" key="18">
    <source>
        <dbReference type="Proteomes" id="UP000314987"/>
    </source>
</evidence>
<evidence type="ECO:0000259" key="15">
    <source>
        <dbReference type="PROSITE" id="PS50804"/>
    </source>
</evidence>
<dbReference type="FunFam" id="3.30.160.60:FF:001971">
    <property type="entry name" value="zinc finger and SCAN domain-containing protein 20 isoform X1"/>
    <property type="match status" value="1"/>
</dbReference>
<dbReference type="GO" id="GO:0031519">
    <property type="term" value="C:PcG protein complex"/>
    <property type="evidence" value="ECO:0007669"/>
    <property type="project" value="TreeGrafter"/>
</dbReference>
<dbReference type="SUPFAM" id="SSF47353">
    <property type="entry name" value="Retrovirus capsid dimerization domain-like"/>
    <property type="match status" value="1"/>
</dbReference>
<evidence type="ECO:0008006" key="19">
    <source>
        <dbReference type="Google" id="ProtNLM"/>
    </source>
</evidence>
<dbReference type="CDD" id="cd07936">
    <property type="entry name" value="SCAN"/>
    <property type="match status" value="1"/>
</dbReference>
<feature type="domain" description="KRAB" evidence="16">
    <location>
        <begin position="231"/>
        <end position="303"/>
    </location>
</feature>
<evidence type="ECO:0000256" key="4">
    <source>
        <dbReference type="ARBA" id="ARBA00022723"/>
    </source>
</evidence>
<dbReference type="PROSITE" id="PS50805">
    <property type="entry name" value="KRAB"/>
    <property type="match status" value="1"/>
</dbReference>
<dbReference type="SMART" id="SM00431">
    <property type="entry name" value="SCAN"/>
    <property type="match status" value="1"/>
</dbReference>
<feature type="region of interest" description="Disordered" evidence="13">
    <location>
        <begin position="675"/>
        <end position="695"/>
    </location>
</feature>
<dbReference type="FunFam" id="1.10.4020.10:FF:000001">
    <property type="entry name" value="zinc finger protein 263 isoform X1"/>
    <property type="match status" value="1"/>
</dbReference>
<organism evidence="17 18">
    <name type="scientific">Vombatus ursinus</name>
    <name type="common">Common wombat</name>
    <dbReference type="NCBI Taxonomy" id="29139"/>
    <lineage>
        <taxon>Eukaryota</taxon>
        <taxon>Metazoa</taxon>
        <taxon>Chordata</taxon>
        <taxon>Craniata</taxon>
        <taxon>Vertebrata</taxon>
        <taxon>Euteleostomi</taxon>
        <taxon>Mammalia</taxon>
        <taxon>Metatheria</taxon>
        <taxon>Diprotodontia</taxon>
        <taxon>Vombatidae</taxon>
        <taxon>Vombatus</taxon>
    </lineage>
</organism>
<dbReference type="InterPro" id="IPR036051">
    <property type="entry name" value="KRAB_dom_sf"/>
</dbReference>
<dbReference type="InterPro" id="IPR036236">
    <property type="entry name" value="Znf_C2H2_sf"/>
</dbReference>
<dbReference type="OMA" id="QVYRIVA"/>
<dbReference type="Pfam" id="PF01352">
    <property type="entry name" value="KRAB"/>
    <property type="match status" value="1"/>
</dbReference>
<dbReference type="Gene3D" id="1.10.4020.10">
    <property type="entry name" value="DNA breaking-rejoining enzymes"/>
    <property type="match status" value="1"/>
</dbReference>
<reference evidence="18" key="1">
    <citation type="submission" date="2018-12" db="EMBL/GenBank/DDBJ databases">
        <authorList>
            <person name="Yazar S."/>
        </authorList>
    </citation>
    <scope>NUCLEOTIDE SEQUENCE [LARGE SCALE GENOMIC DNA]</scope>
</reference>
<protein>
    <recommendedName>
        <fullName evidence="19">Zinc finger and SCAN domain containing 20</fullName>
    </recommendedName>
</protein>
<keyword evidence="11" id="KW-0539">Nucleus</keyword>
<evidence type="ECO:0000256" key="5">
    <source>
        <dbReference type="ARBA" id="ARBA00022737"/>
    </source>
</evidence>
<dbReference type="OrthoDB" id="691673at2759"/>
<dbReference type="FunFam" id="1.10.10.60:FF:000032">
    <property type="entry name" value="Zinc finger and SCAN domain-containing 20"/>
    <property type="match status" value="2"/>
</dbReference>
<evidence type="ECO:0000256" key="11">
    <source>
        <dbReference type="ARBA" id="ARBA00023242"/>
    </source>
</evidence>
<dbReference type="RefSeq" id="XP_027707491.1">
    <property type="nucleotide sequence ID" value="XM_027851690.1"/>
</dbReference>
<dbReference type="PANTHER" id="PTHR14003">
    <property type="entry name" value="TRANSCRIPTIONAL REPRESSOR PROTEIN YY"/>
    <property type="match status" value="1"/>
</dbReference>
<dbReference type="Proteomes" id="UP000314987">
    <property type="component" value="Unassembled WGS sequence"/>
</dbReference>
<dbReference type="PROSITE" id="PS00028">
    <property type="entry name" value="ZINC_FINGER_C2H2_1"/>
    <property type="match status" value="9"/>
</dbReference>
<keyword evidence="4" id="KW-0479">Metal-binding</keyword>
<comment type="similarity">
    <text evidence="3">Belongs to the krueppel C2H2-type zinc-finger protein family.</text>
</comment>
<evidence type="ECO:0000313" key="17">
    <source>
        <dbReference type="Ensembl" id="ENSVURP00010004292.1"/>
    </source>
</evidence>
<dbReference type="AlphaFoldDB" id="A0A4X2K503"/>
<feature type="region of interest" description="Disordered" evidence="13">
    <location>
        <begin position="493"/>
        <end position="517"/>
    </location>
</feature>
<accession>A0A4X2K503</accession>
<dbReference type="SMART" id="SM00355">
    <property type="entry name" value="ZnF_C2H2"/>
    <property type="match status" value="9"/>
</dbReference>
<dbReference type="InterPro" id="IPR038269">
    <property type="entry name" value="SCAN_sf"/>
</dbReference>
<dbReference type="SMART" id="SM00349">
    <property type="entry name" value="KRAB"/>
    <property type="match status" value="1"/>
</dbReference>
<dbReference type="Gene3D" id="1.10.10.60">
    <property type="entry name" value="Homeodomain-like"/>
    <property type="match status" value="2"/>
</dbReference>
<dbReference type="InterPro" id="IPR003309">
    <property type="entry name" value="SCAN_dom"/>
</dbReference>
<keyword evidence="5" id="KW-0677">Repeat</keyword>
<name>A0A4X2K503_VOMUR</name>
<dbReference type="FunFam" id="3.30.160.60:FF:000383">
    <property type="entry name" value="Uncharacterized protein"/>
    <property type="match status" value="1"/>
</dbReference>
<dbReference type="Gene3D" id="6.10.140.140">
    <property type="match status" value="1"/>
</dbReference>
<dbReference type="SUPFAM" id="SSF57667">
    <property type="entry name" value="beta-beta-alpha zinc fingers"/>
    <property type="match status" value="5"/>
</dbReference>
<feature type="compositionally biased region" description="Polar residues" evidence="13">
    <location>
        <begin position="293"/>
        <end position="310"/>
    </location>
</feature>
<keyword evidence="6 12" id="KW-0863">Zinc-finger</keyword>
<dbReference type="PROSITE" id="PS50157">
    <property type="entry name" value="ZINC_FINGER_C2H2_2"/>
    <property type="match status" value="9"/>
</dbReference>